<organism evidence="2 3">
    <name type="scientific">Monodon monoceros</name>
    <name type="common">Narwhal</name>
    <name type="synonym">Ceratodon monodon</name>
    <dbReference type="NCBI Taxonomy" id="40151"/>
    <lineage>
        <taxon>Eukaryota</taxon>
        <taxon>Metazoa</taxon>
        <taxon>Chordata</taxon>
        <taxon>Craniata</taxon>
        <taxon>Vertebrata</taxon>
        <taxon>Euteleostomi</taxon>
        <taxon>Mammalia</taxon>
        <taxon>Eutheria</taxon>
        <taxon>Laurasiatheria</taxon>
        <taxon>Artiodactyla</taxon>
        <taxon>Whippomorpha</taxon>
        <taxon>Cetacea</taxon>
        <taxon>Odontoceti</taxon>
        <taxon>Monodontidae</taxon>
        <taxon>Monodon</taxon>
    </lineage>
</organism>
<dbReference type="PANTHER" id="PTHR37997">
    <property type="entry name" value="TRANSMEMBRANE PROTEIN C1ORF162"/>
    <property type="match status" value="1"/>
</dbReference>
<dbReference type="EMBL" id="RWIC01000237">
    <property type="protein sequence ID" value="TKC46912.1"/>
    <property type="molecule type" value="Genomic_DNA"/>
</dbReference>
<accession>A0A4U1FB90</accession>
<proteinExistence type="predicted"/>
<dbReference type="InterPro" id="IPR037763">
    <property type="entry name" value="C1orf162"/>
</dbReference>
<gene>
    <name evidence="2" type="ORF">EI555_011991</name>
</gene>
<dbReference type="AlphaFoldDB" id="A0A4U1FB90"/>
<keyword evidence="1" id="KW-0472">Membrane</keyword>
<feature type="non-terminal residue" evidence="2">
    <location>
        <position position="1"/>
    </location>
</feature>
<name>A0A4U1FB90_MONMO</name>
<protein>
    <submittedName>
        <fullName evidence="2">Uncharacterized protein</fullName>
    </submittedName>
</protein>
<feature type="transmembrane region" description="Helical" evidence="1">
    <location>
        <begin position="27"/>
        <end position="50"/>
    </location>
</feature>
<reference evidence="3" key="1">
    <citation type="journal article" date="2019" name="IScience">
        <title>Narwhal Genome Reveals Long-Term Low Genetic Diversity despite Current Large Abundance Size.</title>
        <authorList>
            <person name="Westbury M.V."/>
            <person name="Petersen B."/>
            <person name="Garde E."/>
            <person name="Heide-Jorgensen M.P."/>
            <person name="Lorenzen E.D."/>
        </authorList>
    </citation>
    <scope>NUCLEOTIDE SEQUENCE [LARGE SCALE GENOMIC DNA]</scope>
</reference>
<dbReference type="PANTHER" id="PTHR37997:SF1">
    <property type="entry name" value="TRANSMEMBRANE PROTEIN C1ORF162"/>
    <property type="match status" value="1"/>
</dbReference>
<dbReference type="Proteomes" id="UP000308365">
    <property type="component" value="Unassembled WGS sequence"/>
</dbReference>
<evidence type="ECO:0000313" key="2">
    <source>
        <dbReference type="EMBL" id="TKC46912.1"/>
    </source>
</evidence>
<evidence type="ECO:0000313" key="3">
    <source>
        <dbReference type="Proteomes" id="UP000308365"/>
    </source>
</evidence>
<evidence type="ECO:0000256" key="1">
    <source>
        <dbReference type="SAM" id="Phobius"/>
    </source>
</evidence>
<keyword evidence="1" id="KW-1133">Transmembrane helix</keyword>
<keyword evidence="1" id="KW-0812">Transmembrane</keyword>
<comment type="caution">
    <text evidence="2">The sequence shown here is derived from an EMBL/GenBank/DDBJ whole genome shotgun (WGS) entry which is preliminary data.</text>
</comment>
<sequence>TDKAPTPRQPQAVTSAPCFSGHPDKEYLVLTFLGGVLLTLLLMALVFLIIKSYRKCPIGETCPSSSWHLWQFTPVPGPWIPLSVPPAKFSPPEEALTYANMTFKISKEKSNHLTVNHSADSDSVVYAQTKVTNSPCLSSEA</sequence>